<name>A0A099NXV7_PICKU</name>
<organism evidence="10 11">
    <name type="scientific">Pichia kudriavzevii</name>
    <name type="common">Yeast</name>
    <name type="synonym">Issatchenkia orientalis</name>
    <dbReference type="NCBI Taxonomy" id="4909"/>
    <lineage>
        <taxon>Eukaryota</taxon>
        <taxon>Fungi</taxon>
        <taxon>Dikarya</taxon>
        <taxon>Ascomycota</taxon>
        <taxon>Saccharomycotina</taxon>
        <taxon>Pichiomycetes</taxon>
        <taxon>Pichiales</taxon>
        <taxon>Pichiaceae</taxon>
        <taxon>Pichia</taxon>
    </lineage>
</organism>
<evidence type="ECO:0000256" key="2">
    <source>
        <dbReference type="ARBA" id="ARBA00009969"/>
    </source>
</evidence>
<keyword evidence="3 9" id="KW-0812">Transmembrane</keyword>
<proteinExistence type="inferred from homology"/>
<evidence type="ECO:0000256" key="9">
    <source>
        <dbReference type="SAM" id="Phobius"/>
    </source>
</evidence>
<sequence>MSELGDLVEYTSNVPSGYITKALDLTRTLALTTTVTPQFTLPLATISSIITVAQSNQDSAFSALKTISNTANVTSLFNAAVNAQATLNYYSLLQEQATQTSLATETSFISKVAQASAVMNKVVYETPFYGGNPPNISSNGALVAIFLIFCILHLILGIFYRQTWFLVCWVIGLFLEVIGYIGRVLSSRDIMGLGPYIMQSTCITIAPTLMMAGIYYIVGQVTVIYGQQYSLLKATRYSKIFIFCDVVSFLTQSAGGGLAATASNGEMGRHLLLAGLAFQTVSMVFFQFLWFYLIINIVKAWRSDRVPPFNPEYLHIRERGVLPYFIVSVSIAVMLIFVRSIYRLAELAEGWDSKLTIDERYFMVLEALMIVLATFCMTVLHPGLAYGRNANLVVKNQTATIQEDAPYIYPTNKDYDYYGRKFL</sequence>
<dbReference type="Pfam" id="PF04479">
    <property type="entry name" value="RTA1"/>
    <property type="match status" value="1"/>
</dbReference>
<evidence type="ECO:0000313" key="10">
    <source>
        <dbReference type="EMBL" id="KGK36829.1"/>
    </source>
</evidence>
<feature type="transmembrane region" description="Helical" evidence="9">
    <location>
        <begin position="141"/>
        <end position="159"/>
    </location>
</feature>
<feature type="transmembrane region" description="Helical" evidence="9">
    <location>
        <begin position="272"/>
        <end position="295"/>
    </location>
</feature>
<comment type="subcellular location">
    <subcellularLocation>
        <location evidence="1">Cell membrane</location>
        <topology evidence="1">Multi-pass membrane protein</topology>
    </subcellularLocation>
</comment>
<feature type="transmembrane region" description="Helical" evidence="9">
    <location>
        <begin position="197"/>
        <end position="219"/>
    </location>
</feature>
<comment type="similarity">
    <text evidence="2">Belongs to the lipid-translocating exporter (LTE) (TC 9.A.26.1) family.</text>
</comment>
<keyword evidence="6 9" id="KW-0472">Membrane</keyword>
<dbReference type="GO" id="GO:0006869">
    <property type="term" value="P:lipid transport"/>
    <property type="evidence" value="ECO:0007669"/>
    <property type="project" value="UniProtKB-KW"/>
</dbReference>
<evidence type="ECO:0000256" key="1">
    <source>
        <dbReference type="ARBA" id="ARBA00004651"/>
    </source>
</evidence>
<accession>A0A099NXV7</accession>
<evidence type="ECO:0000256" key="5">
    <source>
        <dbReference type="ARBA" id="ARBA00023055"/>
    </source>
</evidence>
<keyword evidence="4 9" id="KW-1133">Transmembrane helix</keyword>
<keyword evidence="5" id="KW-0813">Transport</keyword>
<comment type="function">
    <text evidence="7">Catalyzes the ATP-dependent translocation of sphingoid long-chain bases (LCBs) from the cytoplasmic site toward the extracytoplasmic side of the membrane (flip-flop). Involved in the establishment of the functional lipid asymmetry of the plasma membrane. Regulates intracellular levels of LCBs, sphingolipid precursors that are growth inhibitory at increased levels.</text>
</comment>
<evidence type="ECO:0000256" key="4">
    <source>
        <dbReference type="ARBA" id="ARBA00022989"/>
    </source>
</evidence>
<dbReference type="VEuPathDB" id="FungiDB:C5L36_0D03930"/>
<dbReference type="InterPro" id="IPR007568">
    <property type="entry name" value="RTA1"/>
</dbReference>
<evidence type="ECO:0000256" key="7">
    <source>
        <dbReference type="ARBA" id="ARBA00037472"/>
    </source>
</evidence>
<reference evidence="11" key="1">
    <citation type="journal article" date="2014" name="Microb. Cell Fact.">
        <title>Exploiting Issatchenkia orientalis SD108 for succinic acid production.</title>
        <authorList>
            <person name="Xiao H."/>
            <person name="Shao Z."/>
            <person name="Jiang Y."/>
            <person name="Dole S."/>
            <person name="Zhao H."/>
        </authorList>
    </citation>
    <scope>NUCLEOTIDE SEQUENCE [LARGE SCALE GENOMIC DNA]</scope>
    <source>
        <strain evidence="11">SD108</strain>
    </source>
</reference>
<feature type="transmembrane region" description="Helical" evidence="9">
    <location>
        <begin position="240"/>
        <end position="260"/>
    </location>
</feature>
<dbReference type="PANTHER" id="PTHR31465:SF9">
    <property type="entry name" value="SPHINGOID LONG-CHAIN BASE TRANSPORTER RSB1"/>
    <property type="match status" value="1"/>
</dbReference>
<dbReference type="HOGENOM" id="CLU_033465_6_3_1"/>
<feature type="transmembrane region" description="Helical" evidence="9">
    <location>
        <begin position="321"/>
        <end position="341"/>
    </location>
</feature>
<evidence type="ECO:0000256" key="8">
    <source>
        <dbReference type="ARBA" id="ARBA00041117"/>
    </source>
</evidence>
<comment type="caution">
    <text evidence="10">The sequence shown here is derived from an EMBL/GenBank/DDBJ whole genome shotgun (WGS) entry which is preliminary data.</text>
</comment>
<protein>
    <recommendedName>
        <fullName evidence="8">Sphingoid long-chain base transporter RSB1</fullName>
    </recommendedName>
</protein>
<keyword evidence="5" id="KW-0445">Lipid transport</keyword>
<evidence type="ECO:0000256" key="6">
    <source>
        <dbReference type="ARBA" id="ARBA00023136"/>
    </source>
</evidence>
<dbReference type="Proteomes" id="UP000029867">
    <property type="component" value="Unassembled WGS sequence"/>
</dbReference>
<dbReference type="PANTHER" id="PTHR31465">
    <property type="entry name" value="PROTEIN RTA1-RELATED"/>
    <property type="match status" value="1"/>
</dbReference>
<dbReference type="GO" id="GO:0000324">
    <property type="term" value="C:fungal-type vacuole"/>
    <property type="evidence" value="ECO:0007669"/>
    <property type="project" value="TreeGrafter"/>
</dbReference>
<gene>
    <name evidence="10" type="ORF">JL09_g4034</name>
</gene>
<dbReference type="GO" id="GO:0005886">
    <property type="term" value="C:plasma membrane"/>
    <property type="evidence" value="ECO:0007669"/>
    <property type="project" value="UniProtKB-SubCell"/>
</dbReference>
<dbReference type="EMBL" id="JQFK01000052">
    <property type="protein sequence ID" value="KGK36829.1"/>
    <property type="molecule type" value="Genomic_DNA"/>
</dbReference>
<dbReference type="AlphaFoldDB" id="A0A099NXV7"/>
<evidence type="ECO:0000256" key="3">
    <source>
        <dbReference type="ARBA" id="ARBA00022692"/>
    </source>
</evidence>
<evidence type="ECO:0000313" key="11">
    <source>
        <dbReference type="Proteomes" id="UP000029867"/>
    </source>
</evidence>
<feature type="transmembrane region" description="Helical" evidence="9">
    <location>
        <begin position="166"/>
        <end position="185"/>
    </location>
</feature>
<feature type="transmembrane region" description="Helical" evidence="9">
    <location>
        <begin position="361"/>
        <end position="380"/>
    </location>
</feature>
<dbReference type="eggNOG" id="ENOG502QU4U">
    <property type="taxonomic scope" value="Eukaryota"/>
</dbReference>